<evidence type="ECO:0000256" key="1">
    <source>
        <dbReference type="ARBA" id="ARBA00023239"/>
    </source>
</evidence>
<dbReference type="InterPro" id="IPR005488">
    <property type="entry name" value="Etherase_MurQ"/>
</dbReference>
<dbReference type="Gene3D" id="3.40.50.10490">
    <property type="entry name" value="Glucose-6-phosphate isomerase like protein, domain 1"/>
    <property type="match status" value="1"/>
</dbReference>
<dbReference type="PROSITE" id="PS01272">
    <property type="entry name" value="GCKR"/>
    <property type="match status" value="1"/>
</dbReference>
<evidence type="ECO:0000259" key="4">
    <source>
        <dbReference type="PROSITE" id="PS51464"/>
    </source>
</evidence>
<sequence length="296" mass="30552">MQNTEQLSSYHSMLDTYNTQDLVNAFVDDQANAVQAVQAAAASLAAAVDAAVPRIRAGGRLLYFGAGTSGRLAMLDCVELNPTFSWDKSRAVARLAGGDDAMNEAAEGAEDDEAAGATELRALAPTANDVVILVAASGRTPYVVAALQAARAAGALTIGIVNNPGSVIDALAEIPVVLDTGAEVISGSTRLKAGTAQKIALNSLSSAIMVRLHKVYGNLMVDMRATNNKLVRRALRLTVAASGATRTAAREALEACGYEIKTAIVVLCCRIDPGEARLRLAQAEGSVGSVVQSGKA</sequence>
<dbReference type="SUPFAM" id="SSF53697">
    <property type="entry name" value="SIS domain"/>
    <property type="match status" value="1"/>
</dbReference>
<feature type="domain" description="SIS" evidence="4">
    <location>
        <begin position="51"/>
        <end position="214"/>
    </location>
</feature>
<dbReference type="PANTHER" id="PTHR10088">
    <property type="entry name" value="GLUCOKINASE REGULATORY PROTEIN"/>
    <property type="match status" value="1"/>
</dbReference>
<keyword evidence="6" id="KW-1185">Reference proteome</keyword>
<protein>
    <recommendedName>
        <fullName evidence="3">N-acetylmuramic acid 6-phosphate etherase</fullName>
        <shortName evidence="3">MurNAc-6-P etherase</shortName>
        <ecNumber evidence="3">4.2.1.126</ecNumber>
    </recommendedName>
    <alternativeName>
        <fullName evidence="3">N-acetylmuramic acid 6-phosphate hydrolase</fullName>
    </alternativeName>
    <alternativeName>
        <fullName evidence="3">N-acetylmuramic acid 6-phosphate lyase</fullName>
    </alternativeName>
</protein>
<reference evidence="5 6" key="1">
    <citation type="submission" date="2024-03" db="EMBL/GenBank/DDBJ databases">
        <title>Novel species of the genus Variovorax.</title>
        <authorList>
            <person name="Liu Q."/>
            <person name="Xin Y.-H."/>
        </authorList>
    </citation>
    <scope>NUCLEOTIDE SEQUENCE [LARGE SCALE GENOMIC DNA]</scope>
    <source>
        <strain evidence="5 6">KACC 18501</strain>
    </source>
</reference>
<feature type="active site" description="Proton donor" evidence="3">
    <location>
        <position position="79"/>
    </location>
</feature>
<feature type="active site" evidence="3">
    <location>
        <position position="110"/>
    </location>
</feature>
<dbReference type="Gene3D" id="1.10.8.1080">
    <property type="match status" value="1"/>
</dbReference>
<dbReference type="PROSITE" id="PS51464">
    <property type="entry name" value="SIS"/>
    <property type="match status" value="1"/>
</dbReference>
<dbReference type="EC" id="4.2.1.126" evidence="3"/>
<dbReference type="Pfam" id="PF22645">
    <property type="entry name" value="GKRP_SIS_N"/>
    <property type="match status" value="1"/>
</dbReference>
<gene>
    <name evidence="3" type="primary">murQ</name>
    <name evidence="5" type="ORF">WKW80_16025</name>
</gene>
<dbReference type="Proteomes" id="UP001363010">
    <property type="component" value="Unassembled WGS sequence"/>
</dbReference>
<dbReference type="InterPro" id="IPR001347">
    <property type="entry name" value="SIS_dom"/>
</dbReference>
<dbReference type="NCBIfam" id="NF003915">
    <property type="entry name" value="PRK05441.1"/>
    <property type="match status" value="1"/>
</dbReference>
<dbReference type="GO" id="GO:0016829">
    <property type="term" value="F:lyase activity"/>
    <property type="evidence" value="ECO:0007669"/>
    <property type="project" value="UniProtKB-KW"/>
</dbReference>
<comment type="similarity">
    <text evidence="3">Belongs to the GCKR-like family. MurNAc-6-P etherase subfamily.</text>
</comment>
<dbReference type="NCBIfam" id="NF009222">
    <property type="entry name" value="PRK12570.1"/>
    <property type="match status" value="1"/>
</dbReference>
<keyword evidence="2 3" id="KW-0119">Carbohydrate metabolism</keyword>
<dbReference type="CDD" id="cd05007">
    <property type="entry name" value="SIS_Etherase"/>
    <property type="match status" value="1"/>
</dbReference>
<comment type="catalytic activity">
    <reaction evidence="3">
        <text>N-acetyl-D-muramate 6-phosphate + H2O = N-acetyl-D-glucosamine 6-phosphate + (R)-lactate</text>
        <dbReference type="Rhea" id="RHEA:26410"/>
        <dbReference type="ChEBI" id="CHEBI:15377"/>
        <dbReference type="ChEBI" id="CHEBI:16004"/>
        <dbReference type="ChEBI" id="CHEBI:57513"/>
        <dbReference type="ChEBI" id="CHEBI:58722"/>
        <dbReference type="EC" id="4.2.1.126"/>
    </reaction>
</comment>
<evidence type="ECO:0000313" key="6">
    <source>
        <dbReference type="Proteomes" id="UP001363010"/>
    </source>
</evidence>
<dbReference type="EMBL" id="JBBKZV010000008">
    <property type="protein sequence ID" value="MEJ8823527.1"/>
    <property type="molecule type" value="Genomic_DNA"/>
</dbReference>
<dbReference type="InterPro" id="IPR005486">
    <property type="entry name" value="Glucokinase_regulatory_CS"/>
</dbReference>
<comment type="caution">
    <text evidence="5">The sequence shown here is derived from an EMBL/GenBank/DDBJ whole genome shotgun (WGS) entry which is preliminary data.</text>
</comment>
<comment type="subunit">
    <text evidence="3">Homodimer.</text>
</comment>
<dbReference type="InterPro" id="IPR046348">
    <property type="entry name" value="SIS_dom_sf"/>
</dbReference>
<keyword evidence="1 3" id="KW-0456">Lyase</keyword>
<accession>A0ABU8W0F1</accession>
<evidence type="ECO:0000256" key="2">
    <source>
        <dbReference type="ARBA" id="ARBA00023277"/>
    </source>
</evidence>
<comment type="pathway">
    <text evidence="3">Cell wall biogenesis; peptidoglycan recycling.</text>
</comment>
<organism evidence="5 6">
    <name type="scientific">Variovorax humicola</name>
    <dbReference type="NCBI Taxonomy" id="1769758"/>
    <lineage>
        <taxon>Bacteria</taxon>
        <taxon>Pseudomonadati</taxon>
        <taxon>Pseudomonadota</taxon>
        <taxon>Betaproteobacteria</taxon>
        <taxon>Burkholderiales</taxon>
        <taxon>Comamonadaceae</taxon>
        <taxon>Variovorax</taxon>
    </lineage>
</organism>
<dbReference type="InterPro" id="IPR040190">
    <property type="entry name" value="MURQ/GCKR"/>
</dbReference>
<proteinExistence type="inferred from homology"/>
<comment type="pathway">
    <text evidence="3">Amino-sugar metabolism; 1,6-anhydro-N-acetylmuramate degradation.</text>
</comment>
<comment type="function">
    <text evidence="3">Specifically catalyzes the cleavage of the D-lactyl ether substituent of MurNAc 6-phosphate, producing GlcNAc 6-phosphate and D-lactate. Together with AnmK, is also required for the utilization of anhydro-N-acetylmuramic acid (anhMurNAc) either imported from the medium or derived from its own cell wall murein, and thus plays a role in cell wall recycling.</text>
</comment>
<comment type="miscellaneous">
    <text evidence="3">A lyase-type mechanism (elimination/hydration) is suggested for the cleavage of the lactyl ether bond of MurNAc 6-phosphate, with the formation of an alpha,beta-unsaturated aldehyde intermediate with (E)-stereochemistry, followed by the syn addition of water to give product.</text>
</comment>
<dbReference type="PANTHER" id="PTHR10088:SF4">
    <property type="entry name" value="GLUCOKINASE REGULATORY PROTEIN"/>
    <property type="match status" value="1"/>
</dbReference>
<evidence type="ECO:0000313" key="5">
    <source>
        <dbReference type="EMBL" id="MEJ8823527.1"/>
    </source>
</evidence>
<name>A0ABU8W0F1_9BURK</name>
<dbReference type="HAMAP" id="MF_00068">
    <property type="entry name" value="MurQ"/>
    <property type="match status" value="1"/>
</dbReference>
<comment type="pathway">
    <text evidence="3">Amino-sugar metabolism; N-acetylmuramate degradation.</text>
</comment>
<evidence type="ECO:0000256" key="3">
    <source>
        <dbReference type="HAMAP-Rule" id="MF_00068"/>
    </source>
</evidence>